<dbReference type="Proteomes" id="UP001239111">
    <property type="component" value="Chromosome 2"/>
</dbReference>
<gene>
    <name evidence="1" type="ORF">QAD02_014361</name>
</gene>
<dbReference type="EMBL" id="CM056742">
    <property type="protein sequence ID" value="KAJ8678574.1"/>
    <property type="molecule type" value="Genomic_DNA"/>
</dbReference>
<accession>A0ACC2P7K8</accession>
<comment type="caution">
    <text evidence="1">The sequence shown here is derived from an EMBL/GenBank/DDBJ whole genome shotgun (WGS) entry which is preliminary data.</text>
</comment>
<name>A0ACC2P7K8_9HYME</name>
<evidence type="ECO:0000313" key="2">
    <source>
        <dbReference type="Proteomes" id="UP001239111"/>
    </source>
</evidence>
<reference evidence="1" key="1">
    <citation type="submission" date="2023-04" db="EMBL/GenBank/DDBJ databases">
        <title>A chromosome-level genome assembly of the parasitoid wasp Eretmocerus hayati.</title>
        <authorList>
            <person name="Zhong Y."/>
            <person name="Liu S."/>
            <person name="Liu Y."/>
        </authorList>
    </citation>
    <scope>NUCLEOTIDE SEQUENCE</scope>
    <source>
        <strain evidence="1">ZJU_SS_LIU_2023</strain>
    </source>
</reference>
<keyword evidence="2" id="KW-1185">Reference proteome</keyword>
<protein>
    <submittedName>
        <fullName evidence="1">Uncharacterized protein</fullName>
    </submittedName>
</protein>
<evidence type="ECO:0000313" key="1">
    <source>
        <dbReference type="EMBL" id="KAJ8678574.1"/>
    </source>
</evidence>
<organism evidence="1 2">
    <name type="scientific">Eretmocerus hayati</name>
    <dbReference type="NCBI Taxonomy" id="131215"/>
    <lineage>
        <taxon>Eukaryota</taxon>
        <taxon>Metazoa</taxon>
        <taxon>Ecdysozoa</taxon>
        <taxon>Arthropoda</taxon>
        <taxon>Hexapoda</taxon>
        <taxon>Insecta</taxon>
        <taxon>Pterygota</taxon>
        <taxon>Neoptera</taxon>
        <taxon>Endopterygota</taxon>
        <taxon>Hymenoptera</taxon>
        <taxon>Apocrita</taxon>
        <taxon>Proctotrupomorpha</taxon>
        <taxon>Chalcidoidea</taxon>
        <taxon>Aphelinidae</taxon>
        <taxon>Aphelininae</taxon>
        <taxon>Eretmocerus</taxon>
    </lineage>
</organism>
<proteinExistence type="predicted"/>
<sequence>MVVDYLPSQSSMSRKQEKRFNNSTSSKMQLNVTGGMTPKELCDNDDVATSLVLDPFLGFMTHKMNIRYRPLKANKDELKKLIEDFVENQNYEKAYKKLMSGDWGTRLPHPKSKQQQSNLEKHIYRYLRVFDKDSGFAIVPCYRYTMEGKKGAKICATKKWFKNDKIPCLVGVIAELTDKEEAALLHPGQNDFSVMFSCRKNCAQLWLGPAAYINHDCRANCKFVATGRDTACVKVLRDIEIGEEITCFYGEDFFGDGNSICECETCERRGTGKFANQDHGKELESGYRLRETDNRINRTKTRQQPLGSSKEQENTLHERNGESNSSSLSMQELKRKGLTKYDAELLIAQGCRFSDIDQQTTLLNNEENTSQGSLKNSNSAPRTLRNKNQMSKTESNNNTCNSDNNTKVKERKSVKHHRRASRLRKRTGSRKLECGNDQKLRLGRHRTKDPIPEESDENCIHSNPVKHKRHEKSMDDPSGSYCAGELRRAGAKEDDKLSFRDDKSSSEWSHMSIPKELSNGDQSFVNETDFQASIFSSDHPNSMGSEKPIHLYSSHTSEKLDSNQWKKGNNPRGYQCSTGTDILNSDSENEGKLDDTIESEITSRISKSSEMCMAGSKANSNNVAHDFHGRKSPIHGKAPRSSVPQNSPRTIPKLNTLEAPTSENAESRGNTALDKSGSPPIESDNIFDEKTNSMSSVNDWKSPMESKRCMNMSKRPDTHSFSDFQCDEKLLSDTFLRSKSSDSKTQLHEKRTVNLITKGPEDNRSLTLKRHSRTLQKSSNGLYKKQSSNSRCKKVKSCPFSASRYNFRLTRSQDKKNSQEIPVTIGSADDDSGIQGDIYEFDERGSNLEGISLPNRVPHMRDRFNGDRVALMQSSSAVNSWSTCVNDHDNPDENDLSRTANIRNREKSPECNSQISGSTTCISSDDHSSWPPHLQRSSSDIPDCRSYPATPERTGGGVRLLLRVKRSPNFEDPSESRTSLNDNCGNDIRQYEVLRVEGVEGDLLNHKKKHKTRKHKRKDSDGRPIPHPKKRLKLIFGNESRTIDLPHS</sequence>